<dbReference type="Ensembl" id="ENSCCRT00015030516.1">
    <property type="protein sequence ID" value="ENSCCRP00015029485.1"/>
    <property type="gene ID" value="ENSCCRG00015012418.1"/>
</dbReference>
<evidence type="ECO:0000256" key="7">
    <source>
        <dbReference type="SAM" id="MobiDB-lite"/>
    </source>
</evidence>
<dbReference type="PROSITE" id="PS00028">
    <property type="entry name" value="ZINC_FINGER_C2H2_1"/>
    <property type="match status" value="5"/>
</dbReference>
<name>A0A8C1U384_CYPCA</name>
<feature type="compositionally biased region" description="Polar residues" evidence="7">
    <location>
        <begin position="862"/>
        <end position="872"/>
    </location>
</feature>
<proteinExistence type="predicted"/>
<evidence type="ECO:0000256" key="4">
    <source>
        <dbReference type="ARBA" id="ARBA00022833"/>
    </source>
</evidence>
<dbReference type="GO" id="GO:0005667">
    <property type="term" value="C:transcription regulator complex"/>
    <property type="evidence" value="ECO:0007669"/>
    <property type="project" value="TreeGrafter"/>
</dbReference>
<dbReference type="PANTHER" id="PTHR14003:SF23">
    <property type="entry name" value="ZINC FINGER PROTEIN 143"/>
    <property type="match status" value="1"/>
</dbReference>
<feature type="compositionally biased region" description="Basic and acidic residues" evidence="7">
    <location>
        <begin position="273"/>
        <end position="286"/>
    </location>
</feature>
<feature type="region of interest" description="Disordered" evidence="7">
    <location>
        <begin position="1227"/>
        <end position="1272"/>
    </location>
</feature>
<evidence type="ECO:0000313" key="9">
    <source>
        <dbReference type="Ensembl" id="ENSCCRP00015029485.1"/>
    </source>
</evidence>
<feature type="compositionally biased region" description="Polar residues" evidence="7">
    <location>
        <begin position="716"/>
        <end position="730"/>
    </location>
</feature>
<feature type="compositionally biased region" description="Basic residues" evidence="7">
    <location>
        <begin position="510"/>
        <end position="521"/>
    </location>
</feature>
<evidence type="ECO:0000259" key="8">
    <source>
        <dbReference type="PROSITE" id="PS50157"/>
    </source>
</evidence>
<dbReference type="InterPro" id="IPR013087">
    <property type="entry name" value="Znf_C2H2_type"/>
</dbReference>
<dbReference type="GO" id="GO:0000785">
    <property type="term" value="C:chromatin"/>
    <property type="evidence" value="ECO:0007669"/>
    <property type="project" value="TreeGrafter"/>
</dbReference>
<keyword evidence="5" id="KW-0539">Nucleus</keyword>
<dbReference type="AlphaFoldDB" id="A0A8C1U384"/>
<feature type="compositionally biased region" description="Polar residues" evidence="7">
    <location>
        <begin position="1172"/>
        <end position="1186"/>
    </location>
</feature>
<accession>A0A8C1U384</accession>
<dbReference type="GO" id="GO:0000981">
    <property type="term" value="F:DNA-binding transcription factor activity, RNA polymerase II-specific"/>
    <property type="evidence" value="ECO:0007669"/>
    <property type="project" value="TreeGrafter"/>
</dbReference>
<keyword evidence="1" id="KW-0479">Metal-binding</keyword>
<evidence type="ECO:0000256" key="3">
    <source>
        <dbReference type="ARBA" id="ARBA00022771"/>
    </source>
</evidence>
<dbReference type="SUPFAM" id="SSF57667">
    <property type="entry name" value="beta-beta-alpha zinc fingers"/>
    <property type="match status" value="4"/>
</dbReference>
<feature type="domain" description="C2H2-type" evidence="8">
    <location>
        <begin position="374"/>
        <end position="401"/>
    </location>
</feature>
<feature type="domain" description="C2H2-type" evidence="8">
    <location>
        <begin position="182"/>
        <end position="209"/>
    </location>
</feature>
<feature type="domain" description="C2H2-type" evidence="8">
    <location>
        <begin position="747"/>
        <end position="774"/>
    </location>
</feature>
<dbReference type="GO" id="GO:0008270">
    <property type="term" value="F:zinc ion binding"/>
    <property type="evidence" value="ECO:0007669"/>
    <property type="project" value="UniProtKB-KW"/>
</dbReference>
<feature type="region of interest" description="Disordered" evidence="7">
    <location>
        <begin position="597"/>
        <end position="646"/>
    </location>
</feature>
<dbReference type="FunFam" id="3.30.160.60:FF:000100">
    <property type="entry name" value="Zinc finger 45-like"/>
    <property type="match status" value="1"/>
</dbReference>
<feature type="region of interest" description="Disordered" evidence="7">
    <location>
        <begin position="786"/>
        <end position="834"/>
    </location>
</feature>
<feature type="compositionally biased region" description="Basic and acidic residues" evidence="7">
    <location>
        <begin position="1228"/>
        <end position="1247"/>
    </location>
</feature>
<dbReference type="PROSITE" id="PS50157">
    <property type="entry name" value="ZINC_FINGER_C2H2_2"/>
    <property type="match status" value="5"/>
</dbReference>
<sequence length="1272" mass="143312">MTKLQLLHRALNERLMAAVEQIMEMVGDTVLEYEEETIRARKENEVLRRRLRWMEGANRADWPGPSEPVTLSTMDEANPSRQDECAVNFAFGQESEALEIKTESTDLPLCIRPESSVTTFPPSIDQGSDNAGTGAGIAYGLTDTMTWDSGQSYMAPLDFDPTSGPSRVRHWRGRNRRQRMSFACPDCGKVFGSKQRLMVHMRIHSTERPYAYRRRKACFYGDNKKKRKLHRLSQLSREIVDDLSDGSEQTNRSSASPEQLETTAPGQEEEPESDHTSCGKEPEKRITIPVRNQHEKKRVVNQMCHCPHCPHRVFARPCQLAMHMKTHTVTALVNLPTQAQSGTREIVDVKRKLPKRQRKKDVEKEAKVADKPEFHCPDCDKVFLYASRLHFHMKSHKSKRALLRKTQPVKTEVTKEETTVALPKTTEVQNLKELKKTYACPHCDKVFTREGWLVPHIRSQHQEVKNRSDYVNVFGSGRTRSQQPFTMQFRKRTTKKRGEVTKKLRLENRKTKKSRRVKAKPRQTSDESTLVVDVSTITNDEAEQSADPLKMGTDEAQKSADPLKMGTDEAQKSTDCLKMGTDEVHMCKELLKTGADEAEQSADPLKMGTDEAQQSADLPKTGTDESESPSEQSKDTSGYDCGTSSTKNLKRMFPCKTCGKEFVLEKRLKKHSRKHIGRRLQDEKKRRREQAVMEMELEEQEKRRSEEKERLDDKMSTSNHNPNTATSQGSPKKEPLQKSRTRAQGPLPCPFCGKVFAWEMRLLMHMQIHCGEKPYAYRQRERRFYGDPKRGQLLKIHNQKPSGDKSDESEESGSEETVNKDRSAHLGSSATHAVSGALASSIETTVPENHTGSLLPQRAIEQPTTSYKSNQRTKPELLSDITSHFSLQPRIVLQPIMTEYKYWSSVPRVADLKSGCSEKSSGFDHKQTSYSVLVDDEMVDAVEDKIVESNLCTLPLEFSSHGIHNKPEICHTGNPETEVVFVEAGSPQRDSEVELDNIGGPLAFESPEGKNVENQQKDDHNFNFPGVSDKTARNQVSVIVIDDEVEESNARTAAENALSECGRTKCDWKCDCKNISAMKLTVMPESSILQSLFKETSSGTIQKNIDSKLVCVVLSDIEDNVDEDVSSPSKGLDKKKTASVPSIQNEQLDVGSKSGKNPSSNSNFPAPDATEPTKSSQLTDDQSISNDPLRDQMAFNAIRQTEDRPMSSKERISCQTSDMVFAGQESLSEVHADKKPPDMKITDGGERKNKKLGLNNQVCNSSRSKSTIRTQK</sequence>
<dbReference type="Gene3D" id="3.30.160.60">
    <property type="entry name" value="Classic Zinc Finger"/>
    <property type="match status" value="4"/>
</dbReference>
<evidence type="ECO:0000256" key="5">
    <source>
        <dbReference type="ARBA" id="ARBA00023242"/>
    </source>
</evidence>
<feature type="domain" description="C2H2-type" evidence="8">
    <location>
        <begin position="438"/>
        <end position="466"/>
    </location>
</feature>
<feature type="compositionally biased region" description="Basic residues" evidence="7">
    <location>
        <begin position="669"/>
        <end position="678"/>
    </location>
</feature>
<organism evidence="9 10">
    <name type="scientific">Cyprinus carpio</name>
    <name type="common">Common carp</name>
    <dbReference type="NCBI Taxonomy" id="7962"/>
    <lineage>
        <taxon>Eukaryota</taxon>
        <taxon>Metazoa</taxon>
        <taxon>Chordata</taxon>
        <taxon>Craniata</taxon>
        <taxon>Vertebrata</taxon>
        <taxon>Euteleostomi</taxon>
        <taxon>Actinopterygii</taxon>
        <taxon>Neopterygii</taxon>
        <taxon>Teleostei</taxon>
        <taxon>Ostariophysi</taxon>
        <taxon>Cypriniformes</taxon>
        <taxon>Cyprinidae</taxon>
        <taxon>Cyprininae</taxon>
        <taxon>Cyprinus</taxon>
    </lineage>
</organism>
<feature type="compositionally biased region" description="Polar residues" evidence="7">
    <location>
        <begin position="246"/>
        <end position="265"/>
    </location>
</feature>
<dbReference type="GO" id="GO:0031519">
    <property type="term" value="C:PcG protein complex"/>
    <property type="evidence" value="ECO:0007669"/>
    <property type="project" value="TreeGrafter"/>
</dbReference>
<feature type="compositionally biased region" description="Polar residues" evidence="7">
    <location>
        <begin position="1254"/>
        <end position="1272"/>
    </location>
</feature>
<feature type="region of interest" description="Disordered" evidence="7">
    <location>
        <begin position="1122"/>
        <end position="1191"/>
    </location>
</feature>
<feature type="compositionally biased region" description="Low complexity" evidence="7">
    <location>
        <begin position="1151"/>
        <end position="1163"/>
    </location>
</feature>
<feature type="compositionally biased region" description="Basic and acidic residues" evidence="7">
    <location>
        <begin position="700"/>
        <end position="715"/>
    </location>
</feature>
<protein>
    <recommendedName>
        <fullName evidence="8">C2H2-type domain-containing protein</fullName>
    </recommendedName>
</protein>
<keyword evidence="2" id="KW-0677">Repeat</keyword>
<dbReference type="InterPro" id="IPR036236">
    <property type="entry name" value="Znf_C2H2_sf"/>
</dbReference>
<reference evidence="9" key="1">
    <citation type="submission" date="2025-08" db="UniProtKB">
        <authorList>
            <consortium name="Ensembl"/>
        </authorList>
    </citation>
    <scope>IDENTIFICATION</scope>
</reference>
<feature type="region of interest" description="Disordered" evidence="7">
    <location>
        <begin position="241"/>
        <end position="293"/>
    </location>
</feature>
<keyword evidence="4" id="KW-0862">Zinc</keyword>
<evidence type="ECO:0000256" key="6">
    <source>
        <dbReference type="PROSITE-ProRule" id="PRU00042"/>
    </source>
</evidence>
<feature type="domain" description="C2H2-type" evidence="8">
    <location>
        <begin position="653"/>
        <end position="680"/>
    </location>
</feature>
<dbReference type="GO" id="GO:0000978">
    <property type="term" value="F:RNA polymerase II cis-regulatory region sequence-specific DNA binding"/>
    <property type="evidence" value="ECO:0007669"/>
    <property type="project" value="TreeGrafter"/>
</dbReference>
<dbReference type="Proteomes" id="UP000694700">
    <property type="component" value="Unplaced"/>
</dbReference>
<feature type="region of interest" description="Disordered" evidence="7">
    <location>
        <begin position="507"/>
        <end position="572"/>
    </location>
</feature>
<evidence type="ECO:0000313" key="10">
    <source>
        <dbReference type="Proteomes" id="UP000694700"/>
    </source>
</evidence>
<keyword evidence="3 6" id="KW-0863">Zinc-finger</keyword>
<evidence type="ECO:0000256" key="1">
    <source>
        <dbReference type="ARBA" id="ARBA00022723"/>
    </source>
</evidence>
<dbReference type="PANTHER" id="PTHR14003">
    <property type="entry name" value="TRANSCRIPTIONAL REPRESSOR PROTEIN YY"/>
    <property type="match status" value="1"/>
</dbReference>
<dbReference type="Pfam" id="PF00096">
    <property type="entry name" value="zf-C2H2"/>
    <property type="match status" value="2"/>
</dbReference>
<dbReference type="Pfam" id="PF13912">
    <property type="entry name" value="zf-C2H2_6"/>
    <property type="match status" value="1"/>
</dbReference>
<feature type="region of interest" description="Disordered" evidence="7">
    <location>
        <begin position="669"/>
        <end position="744"/>
    </location>
</feature>
<feature type="region of interest" description="Disordered" evidence="7">
    <location>
        <begin position="848"/>
        <end position="873"/>
    </location>
</feature>
<evidence type="ECO:0000256" key="2">
    <source>
        <dbReference type="ARBA" id="ARBA00022737"/>
    </source>
</evidence>
<dbReference type="SMART" id="SM00355">
    <property type="entry name" value="ZnF_C2H2"/>
    <property type="match status" value="6"/>
</dbReference>